<dbReference type="Pfam" id="PF00583">
    <property type="entry name" value="Acetyltransf_1"/>
    <property type="match status" value="1"/>
</dbReference>
<evidence type="ECO:0000256" key="1">
    <source>
        <dbReference type="ARBA" id="ARBA00022679"/>
    </source>
</evidence>
<dbReference type="PANTHER" id="PTHR13947">
    <property type="entry name" value="GNAT FAMILY N-ACETYLTRANSFERASE"/>
    <property type="match status" value="1"/>
</dbReference>
<dbReference type="CDD" id="cd04301">
    <property type="entry name" value="NAT_SF"/>
    <property type="match status" value="1"/>
</dbReference>
<dbReference type="SUPFAM" id="SSF55729">
    <property type="entry name" value="Acyl-CoA N-acyltransferases (Nat)"/>
    <property type="match status" value="1"/>
</dbReference>
<organism evidence="3 4">
    <name type="scientific">Dimorphilus gyrociliatus</name>
    <dbReference type="NCBI Taxonomy" id="2664684"/>
    <lineage>
        <taxon>Eukaryota</taxon>
        <taxon>Metazoa</taxon>
        <taxon>Spiralia</taxon>
        <taxon>Lophotrochozoa</taxon>
        <taxon>Annelida</taxon>
        <taxon>Polychaeta</taxon>
        <taxon>Polychaeta incertae sedis</taxon>
        <taxon>Dinophilidae</taxon>
        <taxon>Dimorphilus</taxon>
    </lineage>
</organism>
<keyword evidence="4" id="KW-1185">Reference proteome</keyword>
<accession>A0A7I8VEJ8</accession>
<dbReference type="InterPro" id="IPR016181">
    <property type="entry name" value="Acyl_CoA_acyltransferase"/>
</dbReference>
<sequence length="238" mass="27403">MDWILSFFKKIDSIEVDQESIAKEKVTELKSNNESKQLDIRLMTKDDCRRITEILFHGFYQFIQYLIGKDEDVAILNIVRLLIEYNFRRYQDTYVAEVNSEVEGVCRLTFSDSIDRKMPGLPGMIVDDFSPKSILRTLCSGSMANNLMKIEEGDCLIQFLAVGENCRGKGIGKLLLEHSYYQAEKRGCKRIWLLVSLSNPQFKNLCEQLGYVSTKVIRVRPLFAFGSEVSKLWLNISA</sequence>
<dbReference type="InterPro" id="IPR050769">
    <property type="entry name" value="NAT_camello-type"/>
</dbReference>
<name>A0A7I8VEJ8_9ANNE</name>
<feature type="domain" description="N-acetyltransferase" evidence="2">
    <location>
        <begin position="38"/>
        <end position="238"/>
    </location>
</feature>
<protein>
    <submittedName>
        <fullName evidence="3">DgyrCDS3286</fullName>
    </submittedName>
</protein>
<dbReference type="InterPro" id="IPR000182">
    <property type="entry name" value="GNAT_dom"/>
</dbReference>
<dbReference type="OrthoDB" id="329272at2759"/>
<evidence type="ECO:0000313" key="3">
    <source>
        <dbReference type="EMBL" id="CAD5114140.1"/>
    </source>
</evidence>
<dbReference type="PROSITE" id="PS51186">
    <property type="entry name" value="GNAT"/>
    <property type="match status" value="1"/>
</dbReference>
<dbReference type="PANTHER" id="PTHR13947:SF37">
    <property type="entry name" value="LD18367P"/>
    <property type="match status" value="1"/>
</dbReference>
<gene>
    <name evidence="3" type="ORF">DGYR_LOCUS3019</name>
</gene>
<dbReference type="Gene3D" id="3.40.630.30">
    <property type="match status" value="1"/>
</dbReference>
<dbReference type="AlphaFoldDB" id="A0A7I8VEJ8"/>
<evidence type="ECO:0000313" key="4">
    <source>
        <dbReference type="Proteomes" id="UP000549394"/>
    </source>
</evidence>
<comment type="caution">
    <text evidence="3">The sequence shown here is derived from an EMBL/GenBank/DDBJ whole genome shotgun (WGS) entry which is preliminary data.</text>
</comment>
<dbReference type="EMBL" id="CAJFCJ010000005">
    <property type="protein sequence ID" value="CAD5114140.1"/>
    <property type="molecule type" value="Genomic_DNA"/>
</dbReference>
<keyword evidence="1" id="KW-0808">Transferase</keyword>
<evidence type="ECO:0000259" key="2">
    <source>
        <dbReference type="PROSITE" id="PS51186"/>
    </source>
</evidence>
<proteinExistence type="predicted"/>
<dbReference type="GO" id="GO:0008080">
    <property type="term" value="F:N-acetyltransferase activity"/>
    <property type="evidence" value="ECO:0007669"/>
    <property type="project" value="InterPro"/>
</dbReference>
<dbReference type="Proteomes" id="UP000549394">
    <property type="component" value="Unassembled WGS sequence"/>
</dbReference>
<reference evidence="3 4" key="1">
    <citation type="submission" date="2020-08" db="EMBL/GenBank/DDBJ databases">
        <authorList>
            <person name="Hejnol A."/>
        </authorList>
    </citation>
    <scope>NUCLEOTIDE SEQUENCE [LARGE SCALE GENOMIC DNA]</scope>
</reference>